<gene>
    <name evidence="2" type="ORF">NIASO_17625</name>
</gene>
<dbReference type="InterPro" id="IPR006175">
    <property type="entry name" value="YjgF/YER057c/UK114"/>
</dbReference>
<keyword evidence="3" id="KW-1185">Reference proteome</keyword>
<dbReference type="Pfam" id="PF01042">
    <property type="entry name" value="Ribonuc_L-PSP"/>
    <property type="match status" value="1"/>
</dbReference>
<dbReference type="OrthoDB" id="9803101at2"/>
<dbReference type="HOGENOM" id="CLU_100715_7_1_10"/>
<comment type="similarity">
    <text evidence="1">Belongs to the RutC family.</text>
</comment>
<evidence type="ECO:0000313" key="3">
    <source>
        <dbReference type="Proteomes" id="UP000003586"/>
    </source>
</evidence>
<dbReference type="InterPro" id="IPR035959">
    <property type="entry name" value="RutC-like_sf"/>
</dbReference>
<dbReference type="GO" id="GO:0019239">
    <property type="term" value="F:deaminase activity"/>
    <property type="evidence" value="ECO:0007669"/>
    <property type="project" value="TreeGrafter"/>
</dbReference>
<dbReference type="Gene3D" id="3.30.1330.40">
    <property type="entry name" value="RutC-like"/>
    <property type="match status" value="1"/>
</dbReference>
<dbReference type="NCBIfam" id="TIGR00004">
    <property type="entry name" value="Rid family detoxifying hydrolase"/>
    <property type="match status" value="1"/>
</dbReference>
<dbReference type="PANTHER" id="PTHR11803">
    <property type="entry name" value="2-IMINOBUTANOATE/2-IMINOPROPANOATE DEAMINASE RIDA"/>
    <property type="match status" value="1"/>
</dbReference>
<organism evidence="2 3">
    <name type="scientific">Niabella soli DSM 19437</name>
    <dbReference type="NCBI Taxonomy" id="929713"/>
    <lineage>
        <taxon>Bacteria</taxon>
        <taxon>Pseudomonadati</taxon>
        <taxon>Bacteroidota</taxon>
        <taxon>Chitinophagia</taxon>
        <taxon>Chitinophagales</taxon>
        <taxon>Chitinophagaceae</taxon>
        <taxon>Niabella</taxon>
    </lineage>
</organism>
<sequence length="126" mass="13727">MEKRIVETQNAPAPIGPYNQAVFAGDTLYISGQIAIDPATGELNKDSLEEETHQCMRNLEAILEAAGLGFANVIKSTIFITDMNQFGVINGVYGQYFTGDFPARETVQVAALPKFVNVEISMIAVR</sequence>
<evidence type="ECO:0000256" key="1">
    <source>
        <dbReference type="ARBA" id="ARBA00010552"/>
    </source>
</evidence>
<dbReference type="AlphaFoldDB" id="W0F579"/>
<evidence type="ECO:0000313" key="2">
    <source>
        <dbReference type="EMBL" id="AHF16496.1"/>
    </source>
</evidence>
<dbReference type="GO" id="GO:0005829">
    <property type="term" value="C:cytosol"/>
    <property type="evidence" value="ECO:0007669"/>
    <property type="project" value="TreeGrafter"/>
</dbReference>
<dbReference type="InterPro" id="IPR006056">
    <property type="entry name" value="RidA"/>
</dbReference>
<name>W0F579_9BACT</name>
<dbReference type="SUPFAM" id="SSF55298">
    <property type="entry name" value="YjgF-like"/>
    <property type="match status" value="1"/>
</dbReference>
<dbReference type="EMBL" id="CP007035">
    <property type="protein sequence ID" value="AHF16496.1"/>
    <property type="molecule type" value="Genomic_DNA"/>
</dbReference>
<accession>W0F579</accession>
<dbReference type="PANTHER" id="PTHR11803:SF58">
    <property type="entry name" value="PROTEIN HMF1-RELATED"/>
    <property type="match status" value="1"/>
</dbReference>
<dbReference type="STRING" id="929713.NIASO_17625"/>
<protein>
    <submittedName>
        <fullName evidence="2">Endoribonuclease L-PSP</fullName>
    </submittedName>
</protein>
<dbReference type="Proteomes" id="UP000003586">
    <property type="component" value="Chromosome"/>
</dbReference>
<dbReference type="CDD" id="cd00448">
    <property type="entry name" value="YjgF_YER057c_UK114_family"/>
    <property type="match status" value="1"/>
</dbReference>
<dbReference type="RefSeq" id="WP_008587707.1">
    <property type="nucleotide sequence ID" value="NZ_CP007035.1"/>
</dbReference>
<dbReference type="eggNOG" id="COG0251">
    <property type="taxonomic scope" value="Bacteria"/>
</dbReference>
<reference evidence="2 3" key="1">
    <citation type="submission" date="2013-12" db="EMBL/GenBank/DDBJ databases">
        <authorList>
            <consortium name="DOE Joint Genome Institute"/>
            <person name="Eisen J."/>
            <person name="Huntemann M."/>
            <person name="Han J."/>
            <person name="Chen A."/>
            <person name="Kyrpides N."/>
            <person name="Mavromatis K."/>
            <person name="Markowitz V."/>
            <person name="Palaniappan K."/>
            <person name="Ivanova N."/>
            <person name="Schaumberg A."/>
            <person name="Pati A."/>
            <person name="Liolios K."/>
            <person name="Nordberg H.P."/>
            <person name="Cantor M.N."/>
            <person name="Hua S.X."/>
            <person name="Woyke T."/>
        </authorList>
    </citation>
    <scope>NUCLEOTIDE SEQUENCE [LARGE SCALE GENOMIC DNA]</scope>
    <source>
        <strain evidence="3">DSM 19437</strain>
    </source>
</reference>
<dbReference type="KEGG" id="nso:NIASO_17625"/>
<dbReference type="FunFam" id="3.30.1330.40:FF:000001">
    <property type="entry name" value="L-PSP family endoribonuclease"/>
    <property type="match status" value="1"/>
</dbReference>
<proteinExistence type="inferred from homology"/>